<name>A0A6B0GJX1_9EURY</name>
<evidence type="ECO:0000313" key="2">
    <source>
        <dbReference type="Proteomes" id="UP000451471"/>
    </source>
</evidence>
<dbReference type="Proteomes" id="UP000451471">
    <property type="component" value="Unassembled WGS sequence"/>
</dbReference>
<accession>A0A6B0GJX1</accession>
<dbReference type="RefSeq" id="WP_158203880.1">
    <property type="nucleotide sequence ID" value="NZ_WSZK01000015.1"/>
</dbReference>
<comment type="caution">
    <text evidence="1">The sequence shown here is derived from an EMBL/GenBank/DDBJ whole genome shotgun (WGS) entry which is preliminary data.</text>
</comment>
<protein>
    <submittedName>
        <fullName evidence="1">Uncharacterized protein</fullName>
    </submittedName>
</protein>
<reference evidence="1 2" key="1">
    <citation type="submission" date="2019-12" db="EMBL/GenBank/DDBJ databases">
        <title>Halocatena pleomorpha gen. nov. sp. nov., an extremely halophilic archaeon of family Halobacteriaceae isolated from saltpan soil.</title>
        <authorList>
            <person name="Pal Y."/>
            <person name="Verma A."/>
            <person name="Krishnamurthi S."/>
            <person name="Kumar P."/>
        </authorList>
    </citation>
    <scope>NUCLEOTIDE SEQUENCE [LARGE SCALE GENOMIC DNA]</scope>
    <source>
        <strain evidence="1 2">JCM 16495</strain>
    </source>
</reference>
<dbReference type="EMBL" id="WSZK01000015">
    <property type="protein sequence ID" value="MWG34161.1"/>
    <property type="molecule type" value="Genomic_DNA"/>
</dbReference>
<organism evidence="1 2">
    <name type="scientific">Halomarina oriensis</name>
    <dbReference type="NCBI Taxonomy" id="671145"/>
    <lineage>
        <taxon>Archaea</taxon>
        <taxon>Methanobacteriati</taxon>
        <taxon>Methanobacteriota</taxon>
        <taxon>Stenosarchaea group</taxon>
        <taxon>Halobacteria</taxon>
        <taxon>Halobacteriales</taxon>
        <taxon>Natronomonadaceae</taxon>
        <taxon>Halomarina</taxon>
    </lineage>
</organism>
<evidence type="ECO:0000313" key="1">
    <source>
        <dbReference type="EMBL" id="MWG34161.1"/>
    </source>
</evidence>
<proteinExistence type="predicted"/>
<gene>
    <name evidence="1" type="ORF">GQS65_06585</name>
</gene>
<keyword evidence="2" id="KW-1185">Reference proteome</keyword>
<dbReference type="AlphaFoldDB" id="A0A6B0GJX1"/>
<sequence>MALIGLAGVTVVAILARLLADGAKAKFTVRAWAVYVIVSSGLPAGSVVGDTIASVGGLL</sequence>